<proteinExistence type="inferred from homology"/>
<comment type="catalytic activity">
    <reaction evidence="5">
        <text>RX + glutathione = an S-substituted glutathione + a halide anion + H(+)</text>
        <dbReference type="Rhea" id="RHEA:16437"/>
        <dbReference type="ChEBI" id="CHEBI:15378"/>
        <dbReference type="ChEBI" id="CHEBI:16042"/>
        <dbReference type="ChEBI" id="CHEBI:17792"/>
        <dbReference type="ChEBI" id="CHEBI:57925"/>
        <dbReference type="ChEBI" id="CHEBI:90779"/>
        <dbReference type="EC" id="2.5.1.18"/>
    </reaction>
</comment>
<reference evidence="7" key="1">
    <citation type="submission" date="2016-06" db="UniProtKB">
        <authorList>
            <consortium name="WormBaseParasite"/>
        </authorList>
    </citation>
    <scope>IDENTIFICATION</scope>
</reference>
<dbReference type="SUPFAM" id="SSF47616">
    <property type="entry name" value="GST C-terminal domain-like"/>
    <property type="match status" value="1"/>
</dbReference>
<dbReference type="AlphaFoldDB" id="A0A183BEG2"/>
<evidence type="ECO:0000256" key="5">
    <source>
        <dbReference type="ARBA" id="ARBA00047960"/>
    </source>
</evidence>
<dbReference type="EC" id="2.5.1.18" evidence="3"/>
<organism evidence="7">
    <name type="scientific">Echinostoma caproni</name>
    <dbReference type="NCBI Taxonomy" id="27848"/>
    <lineage>
        <taxon>Eukaryota</taxon>
        <taxon>Metazoa</taxon>
        <taxon>Spiralia</taxon>
        <taxon>Lophotrochozoa</taxon>
        <taxon>Platyhelminthes</taxon>
        <taxon>Trematoda</taxon>
        <taxon>Digenea</taxon>
        <taxon>Plagiorchiida</taxon>
        <taxon>Echinostomata</taxon>
        <taxon>Echinostomatoidea</taxon>
        <taxon>Echinostomatidae</taxon>
        <taxon>Echinostoma</taxon>
    </lineage>
</organism>
<dbReference type="SUPFAM" id="SSF52833">
    <property type="entry name" value="Thioredoxin-like"/>
    <property type="match status" value="1"/>
</dbReference>
<evidence type="ECO:0000313" key="7">
    <source>
        <dbReference type="WBParaSite" id="ECPE_0001764201-mRNA-1"/>
    </source>
</evidence>
<dbReference type="GO" id="GO:0006749">
    <property type="term" value="P:glutathione metabolic process"/>
    <property type="evidence" value="ECO:0007669"/>
    <property type="project" value="TreeGrafter"/>
</dbReference>
<dbReference type="InterPro" id="IPR050213">
    <property type="entry name" value="GST_superfamily"/>
</dbReference>
<dbReference type="InterPro" id="IPR036249">
    <property type="entry name" value="Thioredoxin-like_sf"/>
</dbReference>
<comment type="similarity">
    <text evidence="2">Belongs to the GST superfamily. Mu family.</text>
</comment>
<dbReference type="PANTHER" id="PTHR11571:SF222">
    <property type="entry name" value="GLUTATHIONE TRANSFERASE"/>
    <property type="match status" value="1"/>
</dbReference>
<protein>
    <recommendedName>
        <fullName evidence="3">glutathione transferase</fullName>
        <ecNumber evidence="3">2.5.1.18</ecNumber>
    </recommendedName>
</protein>
<evidence type="ECO:0000256" key="1">
    <source>
        <dbReference type="ARBA" id="ARBA00003701"/>
    </source>
</evidence>
<evidence type="ECO:0000256" key="4">
    <source>
        <dbReference type="ARBA" id="ARBA00022679"/>
    </source>
</evidence>
<evidence type="ECO:0000256" key="3">
    <source>
        <dbReference type="ARBA" id="ARBA00012452"/>
    </source>
</evidence>
<sequence>LFLEYLGEAYEDRLYGHDDIEKWKAQKYSLGLELPNLPYYIDGDLKITQSSAILRYLAEKHAMVSQTPEERSRIIMIEGAALDLRTGLIRIVFDSRYDALKEDYRNSLPETMKIWSIFLGTKLYLTGTEVSMYSLMEERIFPYLSENHKVSKKNIT</sequence>
<dbReference type="Pfam" id="PF02798">
    <property type="entry name" value="GST_N"/>
    <property type="match status" value="1"/>
</dbReference>
<feature type="domain" description="GST N-terminal" evidence="6">
    <location>
        <begin position="1"/>
        <end position="65"/>
    </location>
</feature>
<keyword evidence="4" id="KW-0808">Transferase</keyword>
<dbReference type="PANTHER" id="PTHR11571">
    <property type="entry name" value="GLUTATHIONE S-TRANSFERASE"/>
    <property type="match status" value="1"/>
</dbReference>
<evidence type="ECO:0000259" key="6">
    <source>
        <dbReference type="PROSITE" id="PS50404"/>
    </source>
</evidence>
<comment type="function">
    <text evidence="1">Conjugation of reduced glutathione to a wide number of exogenous and endogenous hydrophobic electrophiles.</text>
</comment>
<dbReference type="InterPro" id="IPR004045">
    <property type="entry name" value="Glutathione_S-Trfase_N"/>
</dbReference>
<dbReference type="Gene3D" id="1.20.1050.130">
    <property type="match status" value="1"/>
</dbReference>
<dbReference type="WBParaSite" id="ECPE_0001764201-mRNA-1">
    <property type="protein sequence ID" value="ECPE_0001764201-mRNA-1"/>
    <property type="gene ID" value="ECPE_0001764201"/>
</dbReference>
<dbReference type="InterPro" id="IPR036282">
    <property type="entry name" value="Glutathione-S-Trfase_C_sf"/>
</dbReference>
<dbReference type="PROSITE" id="PS50404">
    <property type="entry name" value="GST_NTER"/>
    <property type="match status" value="1"/>
</dbReference>
<accession>A0A183BEG2</accession>
<dbReference type="GO" id="GO:0004364">
    <property type="term" value="F:glutathione transferase activity"/>
    <property type="evidence" value="ECO:0007669"/>
    <property type="project" value="UniProtKB-EC"/>
</dbReference>
<evidence type="ECO:0000256" key="2">
    <source>
        <dbReference type="ARBA" id="ARBA00005861"/>
    </source>
</evidence>
<name>A0A183BEG2_9TREM</name>